<dbReference type="InterPro" id="IPR011989">
    <property type="entry name" value="ARM-like"/>
</dbReference>
<keyword evidence="2" id="KW-0732">Signal</keyword>
<protein>
    <recommendedName>
        <fullName evidence="5">Nucleotide exchange factor SIL1</fullName>
    </recommendedName>
</protein>
<accession>A0ABR3WPB8</accession>
<dbReference type="EMBL" id="JAZHXJ010000298">
    <property type="protein sequence ID" value="KAL1865408.1"/>
    <property type="molecule type" value="Genomic_DNA"/>
</dbReference>
<feature type="signal peptide" evidence="2">
    <location>
        <begin position="1"/>
        <end position="28"/>
    </location>
</feature>
<name>A0ABR3WPB8_9PEZI</name>
<evidence type="ECO:0000256" key="2">
    <source>
        <dbReference type="SAM" id="SignalP"/>
    </source>
</evidence>
<feature type="region of interest" description="Disordered" evidence="1">
    <location>
        <begin position="122"/>
        <end position="147"/>
    </location>
</feature>
<evidence type="ECO:0000256" key="1">
    <source>
        <dbReference type="SAM" id="MobiDB-lite"/>
    </source>
</evidence>
<evidence type="ECO:0000313" key="4">
    <source>
        <dbReference type="Proteomes" id="UP001586593"/>
    </source>
</evidence>
<comment type="caution">
    <text evidence="3">The sequence shown here is derived from an EMBL/GenBank/DDBJ whole genome shotgun (WGS) entry which is preliminary data.</text>
</comment>
<organism evidence="3 4">
    <name type="scientific">Phialemonium thermophilum</name>
    <dbReference type="NCBI Taxonomy" id="223376"/>
    <lineage>
        <taxon>Eukaryota</taxon>
        <taxon>Fungi</taxon>
        <taxon>Dikarya</taxon>
        <taxon>Ascomycota</taxon>
        <taxon>Pezizomycotina</taxon>
        <taxon>Sordariomycetes</taxon>
        <taxon>Sordariomycetidae</taxon>
        <taxon>Cephalothecales</taxon>
        <taxon>Cephalothecaceae</taxon>
        <taxon>Phialemonium</taxon>
    </lineage>
</organism>
<feature type="compositionally biased region" description="Basic and acidic residues" evidence="1">
    <location>
        <begin position="122"/>
        <end position="132"/>
    </location>
</feature>
<keyword evidence="4" id="KW-1185">Reference proteome</keyword>
<sequence>MAPGRAWFSPRAVFFLVALLFFGAFAAAATGSPSSPSPSPTPSTDVELICHTDDPAECYPKVFQPTDEFQIVHDDQDLPPGLHVRLNVWTGQKEAKINVPGEEDAALEGLPVDSSVVVVEPEKQQEPQEEPRIPPGAPAYDAAGKIKKPSHESQEFYDSLAFLSKGLNLDEALETLEDISHDIYYGLKIAEDYDTVEALFCLATGGGGSDGGENSAQHRTRARMAALTIAGAVQNNAKALAEIEKHWATLRTLACPATSENLGTATFRLLKASSKEGGAPSAADDGSDDAGVAKARASAIKGLIRSPVIRRDFLDNGGMSLLLDVLVEQTHPEWDSAREKVALLVQDSFLDEDMGAALGEWPSGDQASDGGLCGKDGEDASDKCWDRELERLARHHRSDKGHWSGELWRMLKEAKKTGETQSRGKDEL</sequence>
<dbReference type="Proteomes" id="UP001586593">
    <property type="component" value="Unassembled WGS sequence"/>
</dbReference>
<evidence type="ECO:0008006" key="5">
    <source>
        <dbReference type="Google" id="ProtNLM"/>
    </source>
</evidence>
<reference evidence="3 4" key="1">
    <citation type="journal article" date="2024" name="Commun. Biol.">
        <title>Comparative genomic analysis of thermophilic fungi reveals convergent evolutionary adaptations and gene losses.</title>
        <authorList>
            <person name="Steindorff A.S."/>
            <person name="Aguilar-Pontes M.V."/>
            <person name="Robinson A.J."/>
            <person name="Andreopoulos B."/>
            <person name="LaButti K."/>
            <person name="Kuo A."/>
            <person name="Mondo S."/>
            <person name="Riley R."/>
            <person name="Otillar R."/>
            <person name="Haridas S."/>
            <person name="Lipzen A."/>
            <person name="Grimwood J."/>
            <person name="Schmutz J."/>
            <person name="Clum A."/>
            <person name="Reid I.D."/>
            <person name="Moisan M.C."/>
            <person name="Butler G."/>
            <person name="Nguyen T.T.M."/>
            <person name="Dewar K."/>
            <person name="Conant G."/>
            <person name="Drula E."/>
            <person name="Henrissat B."/>
            <person name="Hansel C."/>
            <person name="Singer S."/>
            <person name="Hutchinson M.I."/>
            <person name="de Vries R.P."/>
            <person name="Natvig D.O."/>
            <person name="Powell A.J."/>
            <person name="Tsang A."/>
            <person name="Grigoriev I.V."/>
        </authorList>
    </citation>
    <scope>NUCLEOTIDE SEQUENCE [LARGE SCALE GENOMIC DNA]</scope>
    <source>
        <strain evidence="3 4">ATCC 24622</strain>
    </source>
</reference>
<proteinExistence type="predicted"/>
<feature type="chain" id="PRO_5046774153" description="Nucleotide exchange factor SIL1" evidence="2">
    <location>
        <begin position="29"/>
        <end position="428"/>
    </location>
</feature>
<evidence type="ECO:0000313" key="3">
    <source>
        <dbReference type="EMBL" id="KAL1865408.1"/>
    </source>
</evidence>
<gene>
    <name evidence="3" type="ORF">VTK73DRAFT_5277</name>
</gene>
<dbReference type="Gene3D" id="1.25.10.10">
    <property type="entry name" value="Leucine-rich Repeat Variant"/>
    <property type="match status" value="1"/>
</dbReference>